<dbReference type="SUPFAM" id="SSF49785">
    <property type="entry name" value="Galactose-binding domain-like"/>
    <property type="match status" value="1"/>
</dbReference>
<evidence type="ECO:0000259" key="1">
    <source>
        <dbReference type="PROSITE" id="PS50022"/>
    </source>
</evidence>
<evidence type="ECO:0000313" key="3">
    <source>
        <dbReference type="EMBL" id="EDO39403.1"/>
    </source>
</evidence>
<evidence type="ECO:0000313" key="4">
    <source>
        <dbReference type="Proteomes" id="UP000001593"/>
    </source>
</evidence>
<dbReference type="InterPro" id="IPR050525">
    <property type="entry name" value="ECM_Assembly_Org"/>
</dbReference>
<name>A7SA63_NEMVE</name>
<evidence type="ECO:0008006" key="5">
    <source>
        <dbReference type="Google" id="ProtNLM"/>
    </source>
</evidence>
<dbReference type="InterPro" id="IPR036465">
    <property type="entry name" value="vWFA_dom_sf"/>
</dbReference>
<feature type="domain" description="VWFA" evidence="2">
    <location>
        <begin position="1"/>
        <end position="136"/>
    </location>
</feature>
<dbReference type="EMBL" id="DS469607">
    <property type="protein sequence ID" value="EDO39403.1"/>
    <property type="molecule type" value="Genomic_DNA"/>
</dbReference>
<dbReference type="HOGENOM" id="CLU_1241420_0_0_1"/>
<dbReference type="SUPFAM" id="SSF53300">
    <property type="entry name" value="vWA-like"/>
    <property type="match status" value="1"/>
</dbReference>
<dbReference type="PANTHER" id="PTHR24020:SF20">
    <property type="entry name" value="PH DOMAIN-CONTAINING PROTEIN"/>
    <property type="match status" value="1"/>
</dbReference>
<dbReference type="Gene3D" id="2.60.120.260">
    <property type="entry name" value="Galactose-binding domain-like"/>
    <property type="match status" value="1"/>
</dbReference>
<dbReference type="Gene3D" id="3.40.50.410">
    <property type="entry name" value="von Willebrand factor, type A domain"/>
    <property type="match status" value="1"/>
</dbReference>
<proteinExistence type="predicted"/>
<dbReference type="PhylomeDB" id="A7SA63"/>
<dbReference type="PROSITE" id="PS50022">
    <property type="entry name" value="FA58C_3"/>
    <property type="match status" value="1"/>
</dbReference>
<dbReference type="Proteomes" id="UP000001593">
    <property type="component" value="Unassembled WGS sequence"/>
</dbReference>
<dbReference type="Pfam" id="PF00092">
    <property type="entry name" value="VWA"/>
    <property type="match status" value="1"/>
</dbReference>
<feature type="domain" description="F5/8 type C" evidence="1">
    <location>
        <begin position="156"/>
        <end position="223"/>
    </location>
</feature>
<dbReference type="PROSITE" id="PS50234">
    <property type="entry name" value="VWFA"/>
    <property type="match status" value="1"/>
</dbReference>
<dbReference type="eggNOG" id="KOG3544">
    <property type="taxonomic scope" value="Eukaryota"/>
</dbReference>
<protein>
    <recommendedName>
        <fullName evidence="5">VWFA domain-containing protein</fullName>
    </recommendedName>
</protein>
<dbReference type="AlphaFoldDB" id="A7SA63"/>
<gene>
    <name evidence="3" type="ORF">NEMVEDRAFT_v1g209129</name>
</gene>
<dbReference type="InParanoid" id="A7SA63"/>
<dbReference type="STRING" id="45351.A7SA63"/>
<accession>A7SA63</accession>
<sequence>MNISAQGSHLGLVEYSSSASQVLSFRFTQKAADINREIDAIKFTGGETRTDLFTNSAGGRENVPDVLIVMTNGRTSQGSLPYKDVMKPLKKKKVNVLAVGIGPDVNEAELLEIAEERDHVIRVHDYEALSTKPNSILALSCPTRQVGFVKPETPNCMSPMGLRIGQTPDSKITVSSEYNSAYRAGNGRLYFHKQSGRYGAWVAKYNDDKQWLQVRDEDSRLAG</sequence>
<reference evidence="3 4" key="1">
    <citation type="journal article" date="2007" name="Science">
        <title>Sea anemone genome reveals ancestral eumetazoan gene repertoire and genomic organization.</title>
        <authorList>
            <person name="Putnam N.H."/>
            <person name="Srivastava M."/>
            <person name="Hellsten U."/>
            <person name="Dirks B."/>
            <person name="Chapman J."/>
            <person name="Salamov A."/>
            <person name="Terry A."/>
            <person name="Shapiro H."/>
            <person name="Lindquist E."/>
            <person name="Kapitonov V.V."/>
            <person name="Jurka J."/>
            <person name="Genikhovich G."/>
            <person name="Grigoriev I.V."/>
            <person name="Lucas S.M."/>
            <person name="Steele R.E."/>
            <person name="Finnerty J.R."/>
            <person name="Technau U."/>
            <person name="Martindale M.Q."/>
            <person name="Rokhsar D.S."/>
        </authorList>
    </citation>
    <scope>NUCLEOTIDE SEQUENCE [LARGE SCALE GENOMIC DNA]</scope>
    <source>
        <strain evidence="4">CH2 X CH6</strain>
    </source>
</reference>
<keyword evidence="4" id="KW-1185">Reference proteome</keyword>
<dbReference type="InterPro" id="IPR008979">
    <property type="entry name" value="Galactose-bd-like_sf"/>
</dbReference>
<dbReference type="PANTHER" id="PTHR24020">
    <property type="entry name" value="COLLAGEN ALPHA"/>
    <property type="match status" value="1"/>
</dbReference>
<organism evidence="3 4">
    <name type="scientific">Nematostella vectensis</name>
    <name type="common">Starlet sea anemone</name>
    <dbReference type="NCBI Taxonomy" id="45351"/>
    <lineage>
        <taxon>Eukaryota</taxon>
        <taxon>Metazoa</taxon>
        <taxon>Cnidaria</taxon>
        <taxon>Anthozoa</taxon>
        <taxon>Hexacorallia</taxon>
        <taxon>Actiniaria</taxon>
        <taxon>Edwardsiidae</taxon>
        <taxon>Nematostella</taxon>
    </lineage>
</organism>
<evidence type="ECO:0000259" key="2">
    <source>
        <dbReference type="PROSITE" id="PS50234"/>
    </source>
</evidence>
<dbReference type="InterPro" id="IPR002035">
    <property type="entry name" value="VWF_A"/>
</dbReference>
<dbReference type="InterPro" id="IPR000421">
    <property type="entry name" value="FA58C"/>
</dbReference>